<dbReference type="Pfam" id="PF04937">
    <property type="entry name" value="DUF659"/>
    <property type="match status" value="1"/>
</dbReference>
<dbReference type="InterPro" id="IPR007021">
    <property type="entry name" value="DUF659"/>
</dbReference>
<dbReference type="InterPro" id="IPR012337">
    <property type="entry name" value="RNaseH-like_sf"/>
</dbReference>
<evidence type="ECO:0000259" key="1">
    <source>
        <dbReference type="Pfam" id="PF04937"/>
    </source>
</evidence>
<gene>
    <name evidence="2" type="ORF">EVAR_12573_1</name>
</gene>
<dbReference type="AlphaFoldDB" id="A0A4C1UEY8"/>
<sequence>MEEIRNELKDNFIWISADETTDSCGCYIANLIVGTLQLEPSSSYLVACKELEKTNHSTIAKFVNEGIKKIFPESAVEERVLIFLSDAAPYMIKAAKALQVFYPNLIHVTCFAHGVHRLAEEVRFTFGNVNKLISSTKKGFLKAPARIKAYKEKLPNLPLPPEPVITRWGTWIEAVLFYNEHFEAIKGVVNE</sequence>
<name>A0A4C1UEY8_EUMVA</name>
<comment type="caution">
    <text evidence="2">The sequence shown here is derived from an EMBL/GenBank/DDBJ whole genome shotgun (WGS) entry which is preliminary data.</text>
</comment>
<evidence type="ECO:0000313" key="3">
    <source>
        <dbReference type="Proteomes" id="UP000299102"/>
    </source>
</evidence>
<keyword evidence="3" id="KW-1185">Reference proteome</keyword>
<proteinExistence type="predicted"/>
<organism evidence="2 3">
    <name type="scientific">Eumeta variegata</name>
    <name type="common">Bagworm moth</name>
    <name type="synonym">Eumeta japonica</name>
    <dbReference type="NCBI Taxonomy" id="151549"/>
    <lineage>
        <taxon>Eukaryota</taxon>
        <taxon>Metazoa</taxon>
        <taxon>Ecdysozoa</taxon>
        <taxon>Arthropoda</taxon>
        <taxon>Hexapoda</taxon>
        <taxon>Insecta</taxon>
        <taxon>Pterygota</taxon>
        <taxon>Neoptera</taxon>
        <taxon>Endopterygota</taxon>
        <taxon>Lepidoptera</taxon>
        <taxon>Glossata</taxon>
        <taxon>Ditrysia</taxon>
        <taxon>Tineoidea</taxon>
        <taxon>Psychidae</taxon>
        <taxon>Oiketicinae</taxon>
        <taxon>Eumeta</taxon>
    </lineage>
</organism>
<reference evidence="2 3" key="1">
    <citation type="journal article" date="2019" name="Commun. Biol.">
        <title>The bagworm genome reveals a unique fibroin gene that provides high tensile strength.</title>
        <authorList>
            <person name="Kono N."/>
            <person name="Nakamura H."/>
            <person name="Ohtoshi R."/>
            <person name="Tomita M."/>
            <person name="Numata K."/>
            <person name="Arakawa K."/>
        </authorList>
    </citation>
    <scope>NUCLEOTIDE SEQUENCE [LARGE SCALE GENOMIC DNA]</scope>
</reference>
<dbReference type="OrthoDB" id="6623841at2759"/>
<protein>
    <recommendedName>
        <fullName evidence="1">DUF659 domain-containing protein</fullName>
    </recommendedName>
</protein>
<dbReference type="SUPFAM" id="SSF53098">
    <property type="entry name" value="Ribonuclease H-like"/>
    <property type="match status" value="1"/>
</dbReference>
<accession>A0A4C1UEY8</accession>
<feature type="domain" description="DUF659" evidence="1">
    <location>
        <begin position="1"/>
        <end position="135"/>
    </location>
</feature>
<evidence type="ECO:0000313" key="2">
    <source>
        <dbReference type="EMBL" id="GBP24909.1"/>
    </source>
</evidence>
<dbReference type="Proteomes" id="UP000299102">
    <property type="component" value="Unassembled WGS sequence"/>
</dbReference>
<dbReference type="STRING" id="151549.A0A4C1UEY8"/>
<dbReference type="EMBL" id="BGZK01000167">
    <property type="protein sequence ID" value="GBP24909.1"/>
    <property type="molecule type" value="Genomic_DNA"/>
</dbReference>